<name>A0A0F8X063_9ZZZZ</name>
<protein>
    <submittedName>
        <fullName evidence="1">Uncharacterized protein</fullName>
    </submittedName>
</protein>
<proteinExistence type="predicted"/>
<organism evidence="1">
    <name type="scientific">marine sediment metagenome</name>
    <dbReference type="NCBI Taxonomy" id="412755"/>
    <lineage>
        <taxon>unclassified sequences</taxon>
        <taxon>metagenomes</taxon>
        <taxon>ecological metagenomes</taxon>
    </lineage>
</organism>
<evidence type="ECO:0000313" key="1">
    <source>
        <dbReference type="EMBL" id="KKK62477.1"/>
    </source>
</evidence>
<dbReference type="EMBL" id="LAZR01061973">
    <property type="protein sequence ID" value="KKK62477.1"/>
    <property type="molecule type" value="Genomic_DNA"/>
</dbReference>
<gene>
    <name evidence="1" type="ORF">LCGC14_3003940</name>
</gene>
<comment type="caution">
    <text evidence="1">The sequence shown here is derived from an EMBL/GenBank/DDBJ whole genome shotgun (WGS) entry which is preliminary data.</text>
</comment>
<accession>A0A0F8X063</accession>
<reference evidence="1" key="1">
    <citation type="journal article" date="2015" name="Nature">
        <title>Complex archaea that bridge the gap between prokaryotes and eukaryotes.</title>
        <authorList>
            <person name="Spang A."/>
            <person name="Saw J.H."/>
            <person name="Jorgensen S.L."/>
            <person name="Zaremba-Niedzwiedzka K."/>
            <person name="Martijn J."/>
            <person name="Lind A.E."/>
            <person name="van Eijk R."/>
            <person name="Schleper C."/>
            <person name="Guy L."/>
            <person name="Ettema T.J."/>
        </authorList>
    </citation>
    <scope>NUCLEOTIDE SEQUENCE</scope>
</reference>
<sequence>MKVECPKCGRKVEDSGYWKGPVINNHTFVCSHKKGCGTEFKIEVDAETDADRWE</sequence>
<dbReference type="AlphaFoldDB" id="A0A0F8X063"/>